<organism evidence="2 3">
    <name type="scientific">Fodinibius sediminis</name>
    <dbReference type="NCBI Taxonomy" id="1214077"/>
    <lineage>
        <taxon>Bacteria</taxon>
        <taxon>Pseudomonadati</taxon>
        <taxon>Balneolota</taxon>
        <taxon>Balneolia</taxon>
        <taxon>Balneolales</taxon>
        <taxon>Balneolaceae</taxon>
        <taxon>Fodinibius</taxon>
    </lineage>
</organism>
<gene>
    <name evidence="2" type="ORF">SAMN06265218_12121</name>
</gene>
<name>A0A521F0L0_9BACT</name>
<dbReference type="AlphaFoldDB" id="A0A521F0L0"/>
<evidence type="ECO:0000256" key="1">
    <source>
        <dbReference type="SAM" id="Phobius"/>
    </source>
</evidence>
<dbReference type="Proteomes" id="UP000317593">
    <property type="component" value="Unassembled WGS sequence"/>
</dbReference>
<keyword evidence="1" id="KW-0812">Transmembrane</keyword>
<evidence type="ECO:0000313" key="2">
    <source>
        <dbReference type="EMBL" id="SMO89683.1"/>
    </source>
</evidence>
<proteinExistence type="predicted"/>
<sequence length="75" mass="8970">MRVFLNLNAEPRVIVKRVKAYIRPKLQKEGYCCMTVLKEKEPAGTVILIINMVHLVFLPCIRMWQRLKLQWNQKM</sequence>
<keyword evidence="3" id="KW-1185">Reference proteome</keyword>
<protein>
    <submittedName>
        <fullName evidence="2">Uncharacterized protein</fullName>
    </submittedName>
</protein>
<keyword evidence="1" id="KW-0472">Membrane</keyword>
<feature type="transmembrane region" description="Helical" evidence="1">
    <location>
        <begin position="44"/>
        <end position="64"/>
    </location>
</feature>
<reference evidence="2 3" key="1">
    <citation type="submission" date="2017-05" db="EMBL/GenBank/DDBJ databases">
        <authorList>
            <person name="Varghese N."/>
            <person name="Submissions S."/>
        </authorList>
    </citation>
    <scope>NUCLEOTIDE SEQUENCE [LARGE SCALE GENOMIC DNA]</scope>
    <source>
        <strain evidence="2 3">DSM 21194</strain>
    </source>
</reference>
<accession>A0A521F0L0</accession>
<keyword evidence="1" id="KW-1133">Transmembrane helix</keyword>
<evidence type="ECO:0000313" key="3">
    <source>
        <dbReference type="Proteomes" id="UP000317593"/>
    </source>
</evidence>
<dbReference type="EMBL" id="FXTH01000021">
    <property type="protein sequence ID" value="SMO89683.1"/>
    <property type="molecule type" value="Genomic_DNA"/>
</dbReference>